<dbReference type="SUPFAM" id="SSF55729">
    <property type="entry name" value="Acyl-CoA N-acyltransferases (Nat)"/>
    <property type="match status" value="1"/>
</dbReference>
<dbReference type="RefSeq" id="WP_108114561.1">
    <property type="nucleotide sequence ID" value="NZ_QBKT01000003.1"/>
</dbReference>
<dbReference type="InterPro" id="IPR016181">
    <property type="entry name" value="Acyl_CoA_acyltransferase"/>
</dbReference>
<accession>A0A2T6C208</accession>
<dbReference type="AlphaFoldDB" id="A0A2T6C208"/>
<protein>
    <submittedName>
        <fullName evidence="2">RimJ/RimL family protein N-acetyltransferase</fullName>
    </submittedName>
</protein>
<dbReference type="InterPro" id="IPR000182">
    <property type="entry name" value="GNAT_dom"/>
</dbReference>
<keyword evidence="2" id="KW-0808">Transferase</keyword>
<dbReference type="OrthoDB" id="9798081at2"/>
<feature type="domain" description="N-acetyltransferase" evidence="1">
    <location>
        <begin position="10"/>
        <end position="167"/>
    </location>
</feature>
<evidence type="ECO:0000313" key="3">
    <source>
        <dbReference type="Proteomes" id="UP000244090"/>
    </source>
</evidence>
<dbReference type="EMBL" id="QBKT01000003">
    <property type="protein sequence ID" value="PTX62362.1"/>
    <property type="molecule type" value="Genomic_DNA"/>
</dbReference>
<dbReference type="Gene3D" id="3.40.630.30">
    <property type="match status" value="1"/>
</dbReference>
<organism evidence="2 3">
    <name type="scientific">Kordia periserrulae</name>
    <dbReference type="NCBI Taxonomy" id="701523"/>
    <lineage>
        <taxon>Bacteria</taxon>
        <taxon>Pseudomonadati</taxon>
        <taxon>Bacteroidota</taxon>
        <taxon>Flavobacteriia</taxon>
        <taxon>Flavobacteriales</taxon>
        <taxon>Flavobacteriaceae</taxon>
        <taxon>Kordia</taxon>
    </lineage>
</organism>
<proteinExistence type="predicted"/>
<reference evidence="2 3" key="1">
    <citation type="submission" date="2018-04" db="EMBL/GenBank/DDBJ databases">
        <title>Genomic Encyclopedia of Archaeal and Bacterial Type Strains, Phase II (KMG-II): from individual species to whole genera.</title>
        <authorList>
            <person name="Goeker M."/>
        </authorList>
    </citation>
    <scope>NUCLEOTIDE SEQUENCE [LARGE SCALE GENOMIC DNA]</scope>
    <source>
        <strain evidence="2 3">DSM 25731</strain>
    </source>
</reference>
<dbReference type="PANTHER" id="PTHR43792:SF1">
    <property type="entry name" value="N-ACETYLTRANSFERASE DOMAIN-CONTAINING PROTEIN"/>
    <property type="match status" value="1"/>
</dbReference>
<sequence>MKTILETERLRLREFSLEDAEFILALVNTPAWIQYIGDRNIKTPGVAEEYIQETLQKSYAKNGFGLWLMERKEDEESIGMCGLVKRQSLEHVDIGFALLPEYGRQGYTLEAAKATLQYSKEKLKLNTIVAITDPENIASIGLLHKLGMQFDKKLQLSEDNTVLLFSE</sequence>
<evidence type="ECO:0000259" key="1">
    <source>
        <dbReference type="PROSITE" id="PS51186"/>
    </source>
</evidence>
<keyword evidence="3" id="KW-1185">Reference proteome</keyword>
<evidence type="ECO:0000313" key="2">
    <source>
        <dbReference type="EMBL" id="PTX62362.1"/>
    </source>
</evidence>
<dbReference type="PROSITE" id="PS51186">
    <property type="entry name" value="GNAT"/>
    <property type="match status" value="1"/>
</dbReference>
<dbReference type="GO" id="GO:0016747">
    <property type="term" value="F:acyltransferase activity, transferring groups other than amino-acyl groups"/>
    <property type="evidence" value="ECO:0007669"/>
    <property type="project" value="InterPro"/>
</dbReference>
<dbReference type="PANTHER" id="PTHR43792">
    <property type="entry name" value="GNAT FAMILY, PUTATIVE (AFU_ORTHOLOGUE AFUA_3G00765)-RELATED-RELATED"/>
    <property type="match status" value="1"/>
</dbReference>
<dbReference type="InterPro" id="IPR051531">
    <property type="entry name" value="N-acetyltransferase"/>
</dbReference>
<comment type="caution">
    <text evidence="2">The sequence shown here is derived from an EMBL/GenBank/DDBJ whole genome shotgun (WGS) entry which is preliminary data.</text>
</comment>
<dbReference type="Proteomes" id="UP000244090">
    <property type="component" value="Unassembled WGS sequence"/>
</dbReference>
<gene>
    <name evidence="2" type="ORF">C8N46_103462</name>
</gene>
<name>A0A2T6C208_9FLAO</name>
<dbReference type="Pfam" id="PF13302">
    <property type="entry name" value="Acetyltransf_3"/>
    <property type="match status" value="1"/>
</dbReference>